<accession>A0ACC0EXM4</accession>
<keyword evidence="2" id="KW-1185">Reference proteome</keyword>
<organism evidence="1 2">
    <name type="scientific">Puccinia striiformis f. sp. tritici</name>
    <dbReference type="NCBI Taxonomy" id="168172"/>
    <lineage>
        <taxon>Eukaryota</taxon>
        <taxon>Fungi</taxon>
        <taxon>Dikarya</taxon>
        <taxon>Basidiomycota</taxon>
        <taxon>Pucciniomycotina</taxon>
        <taxon>Pucciniomycetes</taxon>
        <taxon>Pucciniales</taxon>
        <taxon>Pucciniaceae</taxon>
        <taxon>Puccinia</taxon>
    </lineage>
</organism>
<evidence type="ECO:0000313" key="2">
    <source>
        <dbReference type="Proteomes" id="UP001060170"/>
    </source>
</evidence>
<reference evidence="2" key="2">
    <citation type="journal article" date="2018" name="Mol. Plant Microbe Interact.">
        <title>Genome sequence resources for the wheat stripe rust pathogen (Puccinia striiformis f. sp. tritici) and the barley stripe rust pathogen (Puccinia striiformis f. sp. hordei).</title>
        <authorList>
            <person name="Xia C."/>
            <person name="Wang M."/>
            <person name="Yin C."/>
            <person name="Cornejo O.E."/>
            <person name="Hulbert S.H."/>
            <person name="Chen X."/>
        </authorList>
    </citation>
    <scope>NUCLEOTIDE SEQUENCE [LARGE SCALE GENOMIC DNA]</scope>
    <source>
        <strain evidence="2">93-210</strain>
    </source>
</reference>
<gene>
    <name evidence="1" type="ORF">MJO28_000206</name>
</gene>
<sequence length="191" mass="22064">MANQSPLALEKTWQSVLLATASKAISDKLPELVETHTKRLTSIIFDRLIESKPESMLIFCAGSAIVIVHKIYSRKLALAERRIADAEQQKADAEQQKADAERRMADAERRMADAEQQKADAERRMADAEQQKADAEARYERWKDAEEQRMKRYERKIDDILLTQRFLDLKNQLNVMQSRTQKAPFTITPFI</sequence>
<comment type="caution">
    <text evidence="1">The sequence shown here is derived from an EMBL/GenBank/DDBJ whole genome shotgun (WGS) entry which is preliminary data.</text>
</comment>
<evidence type="ECO:0000313" key="1">
    <source>
        <dbReference type="EMBL" id="KAI7962112.1"/>
    </source>
</evidence>
<dbReference type="EMBL" id="CM045865">
    <property type="protein sequence ID" value="KAI7962112.1"/>
    <property type="molecule type" value="Genomic_DNA"/>
</dbReference>
<protein>
    <submittedName>
        <fullName evidence="1">Uncharacterized protein</fullName>
    </submittedName>
</protein>
<name>A0ACC0EXM4_9BASI</name>
<reference evidence="1 2" key="3">
    <citation type="journal article" date="2022" name="Microbiol. Spectr.">
        <title>Folding features and dynamics of 3D genome architecture in plant fungal pathogens.</title>
        <authorList>
            <person name="Xia C."/>
        </authorList>
    </citation>
    <scope>NUCLEOTIDE SEQUENCE [LARGE SCALE GENOMIC DNA]</scope>
    <source>
        <strain evidence="1 2">93-210</strain>
    </source>
</reference>
<dbReference type="Proteomes" id="UP001060170">
    <property type="component" value="Chromosome 1"/>
</dbReference>
<reference evidence="2" key="1">
    <citation type="journal article" date="2018" name="BMC Genomics">
        <title>Genomic insights into host adaptation between the wheat stripe rust pathogen (Puccinia striiformis f. sp. tritici) and the barley stripe rust pathogen (Puccinia striiformis f. sp. hordei).</title>
        <authorList>
            <person name="Xia C."/>
            <person name="Wang M."/>
            <person name="Yin C."/>
            <person name="Cornejo O.E."/>
            <person name="Hulbert S.H."/>
            <person name="Chen X."/>
        </authorList>
    </citation>
    <scope>NUCLEOTIDE SEQUENCE [LARGE SCALE GENOMIC DNA]</scope>
    <source>
        <strain evidence="2">93-210</strain>
    </source>
</reference>
<proteinExistence type="predicted"/>